<evidence type="ECO:0000256" key="1">
    <source>
        <dbReference type="SAM" id="Phobius"/>
    </source>
</evidence>
<accession>A9DPY7</accession>
<dbReference type="HOGENOM" id="CLU_1287244_0_0_10"/>
<evidence type="ECO:0000313" key="3">
    <source>
        <dbReference type="EMBL" id="EDP97559.1"/>
    </source>
</evidence>
<proteinExistence type="predicted"/>
<dbReference type="RefSeq" id="WP_007096607.1">
    <property type="nucleotide sequence ID" value="NZ_CP142125.1"/>
</dbReference>
<keyword evidence="1" id="KW-0472">Membrane</keyword>
<reference evidence="3 4" key="1">
    <citation type="journal article" date="2011" name="J. Bacteriol.">
        <title>Genome sequence of the algicidal bacterium Kordia algicida OT-1.</title>
        <authorList>
            <person name="Lee H.S."/>
            <person name="Kang S.G."/>
            <person name="Kwon K.K."/>
            <person name="Lee J.H."/>
            <person name="Kim S.J."/>
        </authorList>
    </citation>
    <scope>NUCLEOTIDE SEQUENCE [LARGE SCALE GENOMIC DNA]</scope>
    <source>
        <strain evidence="3 4">OT-1</strain>
    </source>
</reference>
<gene>
    <name evidence="3" type="ORF">KAOT1_20392</name>
</gene>
<dbReference type="EMBL" id="ABIB01000002">
    <property type="protein sequence ID" value="EDP97559.1"/>
    <property type="molecule type" value="Genomic_DNA"/>
</dbReference>
<dbReference type="InterPro" id="IPR022720">
    <property type="entry name" value="Motility-assoc_prot_GldM_N"/>
</dbReference>
<keyword evidence="1" id="KW-1133">Transmembrane helix</keyword>
<sequence>MNPKGIIITFFIISLVLIGMMFLIVDVRNNPIADDFTTIENEFEKINSEETAKINTDSITATLKSQNIAQSQELEKFNILTEDALANIKQLQEQLFPGGIEAHDLGESDRIKENNTLFFKENGEPTKIATEFTAKLDAFENNIRVLIQLFPEVKTVEATVRDQYTKGLSWLDYNFKDFPAIASYVKLKTLTNNIKSKREAIFMAVLKK</sequence>
<keyword evidence="4" id="KW-1185">Reference proteome</keyword>
<feature type="domain" description="Gliding motility-associated protein GldM N-terminal" evidence="2">
    <location>
        <begin position="35"/>
        <end position="207"/>
    </location>
</feature>
<evidence type="ECO:0000313" key="4">
    <source>
        <dbReference type="Proteomes" id="UP000002945"/>
    </source>
</evidence>
<feature type="transmembrane region" description="Helical" evidence="1">
    <location>
        <begin position="6"/>
        <end position="25"/>
    </location>
</feature>
<dbReference type="Pfam" id="PF12081">
    <property type="entry name" value="GldM_1st"/>
    <property type="match status" value="1"/>
</dbReference>
<comment type="caution">
    <text evidence="3">The sequence shown here is derived from an EMBL/GenBank/DDBJ whole genome shotgun (WGS) entry which is preliminary data.</text>
</comment>
<evidence type="ECO:0000259" key="2">
    <source>
        <dbReference type="Pfam" id="PF12081"/>
    </source>
</evidence>
<dbReference type="Proteomes" id="UP000002945">
    <property type="component" value="Unassembled WGS sequence"/>
</dbReference>
<dbReference type="STRING" id="391587.KAOT1_20392"/>
<name>A9DPY7_9FLAO</name>
<organism evidence="3 4">
    <name type="scientific">Kordia algicida OT-1</name>
    <dbReference type="NCBI Taxonomy" id="391587"/>
    <lineage>
        <taxon>Bacteria</taxon>
        <taxon>Pseudomonadati</taxon>
        <taxon>Bacteroidota</taxon>
        <taxon>Flavobacteriia</taxon>
        <taxon>Flavobacteriales</taxon>
        <taxon>Flavobacteriaceae</taxon>
        <taxon>Kordia</taxon>
    </lineage>
</organism>
<protein>
    <recommendedName>
        <fullName evidence="2">Gliding motility-associated protein GldM N-terminal domain-containing protein</fullName>
    </recommendedName>
</protein>
<keyword evidence="1" id="KW-0812">Transmembrane</keyword>
<dbReference type="OrthoDB" id="1441809at2"/>
<dbReference type="AlphaFoldDB" id="A9DPY7"/>